<comment type="caution">
    <text evidence="3">The sequence shown here is derived from an EMBL/GenBank/DDBJ whole genome shotgun (WGS) entry which is preliminary data.</text>
</comment>
<sequence>MFRICIIFLISVSILFADDTNSVNQKLDTHSNTNTEDGDHPVKTPYRYISINPGVTLENVTLSIQGRNRDAMMVQDGVGKVSWLLDVKSPEYQISKYFGVNLLLHTSNFYLNRQSIPKIFSNSPSVRASSDESSGGSDNERSGSKRNRVEEDVYTNVEGRYSMLVPILYIGNPDTFRFGFGFGPAHVKLKGNVDFKDSASNLLLITSGPNRNDFLNNLSAYQFASGNINPNIDPALSYLVANLSTGNNLELTAYYLASQGLLRPDLAAITIFQSGRYNAAEALAISSLMRNQVRVDSIARFAFIFYLESPPIYGIRGRLSFGGPIVKENGYTYELRTFHFAFYKPIEF</sequence>
<dbReference type="RefSeq" id="WP_135634648.1">
    <property type="nucleotide sequence ID" value="NZ_RQFU01000010.1"/>
</dbReference>
<evidence type="ECO:0000256" key="1">
    <source>
        <dbReference type="SAM" id="MobiDB-lite"/>
    </source>
</evidence>
<name>A0ABY2M3C9_9LEPT</name>
<evidence type="ECO:0000313" key="4">
    <source>
        <dbReference type="Proteomes" id="UP000298200"/>
    </source>
</evidence>
<evidence type="ECO:0000256" key="2">
    <source>
        <dbReference type="SAM" id="SignalP"/>
    </source>
</evidence>
<dbReference type="EMBL" id="RQFU01000010">
    <property type="protein sequence ID" value="TGL22552.1"/>
    <property type="molecule type" value="Genomic_DNA"/>
</dbReference>
<feature type="signal peptide" evidence="2">
    <location>
        <begin position="1"/>
        <end position="17"/>
    </location>
</feature>
<evidence type="ECO:0000313" key="3">
    <source>
        <dbReference type="EMBL" id="TGL22552.1"/>
    </source>
</evidence>
<feature type="compositionally biased region" description="Basic and acidic residues" evidence="1">
    <location>
        <begin position="138"/>
        <end position="151"/>
    </location>
</feature>
<keyword evidence="4" id="KW-1185">Reference proteome</keyword>
<accession>A0ABY2M3C9</accession>
<keyword evidence="2" id="KW-0732">Signal</keyword>
<organism evidence="3 4">
    <name type="scientific">Leptospira yanagawae</name>
    <dbReference type="NCBI Taxonomy" id="293069"/>
    <lineage>
        <taxon>Bacteria</taxon>
        <taxon>Pseudomonadati</taxon>
        <taxon>Spirochaetota</taxon>
        <taxon>Spirochaetia</taxon>
        <taxon>Leptospirales</taxon>
        <taxon>Leptospiraceae</taxon>
        <taxon>Leptospira</taxon>
    </lineage>
</organism>
<evidence type="ECO:0008006" key="5">
    <source>
        <dbReference type="Google" id="ProtNLM"/>
    </source>
</evidence>
<protein>
    <recommendedName>
        <fullName evidence="5">Porin</fullName>
    </recommendedName>
</protein>
<reference evidence="4" key="1">
    <citation type="journal article" date="2019" name="PLoS Negl. Trop. Dis.">
        <title>Revisiting the worldwide diversity of Leptospira species in the environment.</title>
        <authorList>
            <person name="Vincent A.T."/>
            <person name="Schiettekatte O."/>
            <person name="Bourhy P."/>
            <person name="Veyrier F.J."/>
            <person name="Picardeau M."/>
        </authorList>
    </citation>
    <scope>NUCLEOTIDE SEQUENCE [LARGE SCALE GENOMIC DNA]</scope>
    <source>
        <strain evidence="4">201800272</strain>
    </source>
</reference>
<dbReference type="Proteomes" id="UP000298200">
    <property type="component" value="Unassembled WGS sequence"/>
</dbReference>
<feature type="region of interest" description="Disordered" evidence="1">
    <location>
        <begin position="122"/>
        <end position="151"/>
    </location>
</feature>
<proteinExistence type="predicted"/>
<feature type="chain" id="PRO_5045974513" description="Porin" evidence="2">
    <location>
        <begin position="18"/>
        <end position="348"/>
    </location>
</feature>
<feature type="compositionally biased region" description="Low complexity" evidence="1">
    <location>
        <begin position="125"/>
        <end position="137"/>
    </location>
</feature>
<gene>
    <name evidence="3" type="ORF">EHQ46_07535</name>
</gene>